<keyword evidence="3" id="KW-1185">Reference proteome</keyword>
<dbReference type="eggNOG" id="ENOG50337SW">
    <property type="taxonomic scope" value="Bacteria"/>
</dbReference>
<protein>
    <recommendedName>
        <fullName evidence="4">DUF4267 domain-containing protein</fullName>
    </recommendedName>
</protein>
<proteinExistence type="predicted"/>
<keyword evidence="1" id="KW-0812">Transmembrane</keyword>
<keyword evidence="1" id="KW-0472">Membrane</keyword>
<evidence type="ECO:0008006" key="4">
    <source>
        <dbReference type="Google" id="ProtNLM"/>
    </source>
</evidence>
<feature type="transmembrane region" description="Helical" evidence="1">
    <location>
        <begin position="12"/>
        <end position="30"/>
    </location>
</feature>
<gene>
    <name evidence="2" type="ORF">BN8_00560</name>
</gene>
<feature type="transmembrane region" description="Helical" evidence="1">
    <location>
        <begin position="50"/>
        <end position="70"/>
    </location>
</feature>
<sequence length="142" mass="15679">MQTNQLSSWTKVVGYLFGAGLVFIGGRFLLAPEVAERGYGLIFDQPTDAFHYIKGVRDVFSGLLFIVFTAANWRKPLAVVALAGSIIPIVDMLIVLNAPLAVPGTEWIHGITVVSLWVYGYFLLRNQRSTHQPQLKQAIPHG</sequence>
<dbReference type="EMBL" id="CAIT01000004">
    <property type="protein sequence ID" value="CCH51621.1"/>
    <property type="molecule type" value="Genomic_DNA"/>
</dbReference>
<evidence type="ECO:0000313" key="2">
    <source>
        <dbReference type="EMBL" id="CCH51621.1"/>
    </source>
</evidence>
<dbReference type="InterPro" id="IPR025363">
    <property type="entry name" value="DUF4267"/>
</dbReference>
<dbReference type="Proteomes" id="UP000009309">
    <property type="component" value="Unassembled WGS sequence"/>
</dbReference>
<dbReference type="STRING" id="1185876.BN8_00560"/>
<name>I2GCJ7_9BACT</name>
<feature type="transmembrane region" description="Helical" evidence="1">
    <location>
        <begin position="107"/>
        <end position="124"/>
    </location>
</feature>
<keyword evidence="1" id="KW-1133">Transmembrane helix</keyword>
<evidence type="ECO:0000256" key="1">
    <source>
        <dbReference type="SAM" id="Phobius"/>
    </source>
</evidence>
<dbReference type="AlphaFoldDB" id="I2GCJ7"/>
<dbReference type="RefSeq" id="WP_009280207.1">
    <property type="nucleotide sequence ID" value="NZ_CAIT01000004.1"/>
</dbReference>
<organism evidence="2 3">
    <name type="scientific">Fibrisoma limi BUZ 3</name>
    <dbReference type="NCBI Taxonomy" id="1185876"/>
    <lineage>
        <taxon>Bacteria</taxon>
        <taxon>Pseudomonadati</taxon>
        <taxon>Bacteroidota</taxon>
        <taxon>Cytophagia</taxon>
        <taxon>Cytophagales</taxon>
        <taxon>Spirosomataceae</taxon>
        <taxon>Fibrisoma</taxon>
    </lineage>
</organism>
<feature type="transmembrane region" description="Helical" evidence="1">
    <location>
        <begin position="77"/>
        <end position="101"/>
    </location>
</feature>
<comment type="caution">
    <text evidence="2">The sequence shown here is derived from an EMBL/GenBank/DDBJ whole genome shotgun (WGS) entry which is preliminary data.</text>
</comment>
<accession>I2GCJ7</accession>
<reference evidence="2 3" key="1">
    <citation type="journal article" date="2012" name="J. Bacteriol.">
        <title>Genome Sequence of the Filamentous Bacterium Fibrisoma limi BUZ 3T.</title>
        <authorList>
            <person name="Filippini M."/>
            <person name="Qi W."/>
            <person name="Jaenicke S."/>
            <person name="Goesmann A."/>
            <person name="Smits T.H."/>
            <person name="Bagheri H.C."/>
        </authorList>
    </citation>
    <scope>NUCLEOTIDE SEQUENCE [LARGE SCALE GENOMIC DNA]</scope>
    <source>
        <strain evidence="3">BUZ 3T</strain>
    </source>
</reference>
<dbReference type="OrthoDB" id="72027at2"/>
<dbReference type="Pfam" id="PF14087">
    <property type="entry name" value="DUF4267"/>
    <property type="match status" value="1"/>
</dbReference>
<evidence type="ECO:0000313" key="3">
    <source>
        <dbReference type="Proteomes" id="UP000009309"/>
    </source>
</evidence>